<reference evidence="2" key="1">
    <citation type="submission" date="2016-11" db="UniProtKB">
        <authorList>
            <consortium name="WormBaseParasite"/>
        </authorList>
    </citation>
    <scope>IDENTIFICATION</scope>
    <source>
        <strain evidence="2">KR3021</strain>
    </source>
</reference>
<name>A0AC35UDW8_9BILA</name>
<accession>A0AC35UDW8</accession>
<evidence type="ECO:0000313" key="1">
    <source>
        <dbReference type="Proteomes" id="UP000095286"/>
    </source>
</evidence>
<sequence length="128" mass="14809">LYLQMFFTFKFPYLTPTYRVVLIGVLLGHFCIESVRLYMGYTGNLEENVPYLSGQFITALILQLPTSAFLLFNFDIIQLPLEIPTLTIHLILIILELILSLFTIKKIGDYQVKKFMAKILAEDVKKNE</sequence>
<dbReference type="Proteomes" id="UP000095286">
    <property type="component" value="Unplaced"/>
</dbReference>
<dbReference type="WBParaSite" id="RSKR_0001001150.1">
    <property type="protein sequence ID" value="RSKR_0001001150.1"/>
    <property type="gene ID" value="RSKR_0001001150"/>
</dbReference>
<evidence type="ECO:0000313" key="2">
    <source>
        <dbReference type="WBParaSite" id="RSKR_0001001150.1"/>
    </source>
</evidence>
<proteinExistence type="predicted"/>
<protein>
    <submittedName>
        <fullName evidence="2">ATPase</fullName>
    </submittedName>
</protein>
<organism evidence="1 2">
    <name type="scientific">Rhabditophanes sp. KR3021</name>
    <dbReference type="NCBI Taxonomy" id="114890"/>
    <lineage>
        <taxon>Eukaryota</taxon>
        <taxon>Metazoa</taxon>
        <taxon>Ecdysozoa</taxon>
        <taxon>Nematoda</taxon>
        <taxon>Chromadorea</taxon>
        <taxon>Rhabditida</taxon>
        <taxon>Tylenchina</taxon>
        <taxon>Panagrolaimomorpha</taxon>
        <taxon>Strongyloidoidea</taxon>
        <taxon>Alloionematidae</taxon>
        <taxon>Rhabditophanes</taxon>
    </lineage>
</organism>